<evidence type="ECO:0000256" key="4">
    <source>
        <dbReference type="SAM" id="MobiDB-lite"/>
    </source>
</evidence>
<dbReference type="SMR" id="B4JAB5"/>
<keyword evidence="2 3" id="KW-0040">ANK repeat</keyword>
<dbReference type="GO" id="GO:0071212">
    <property type="term" value="C:subsynaptic reticulum"/>
    <property type="evidence" value="ECO:0007669"/>
    <property type="project" value="EnsemblMetazoa"/>
</dbReference>
<dbReference type="AlphaFoldDB" id="B4JAB5"/>
<dbReference type="GO" id="GO:0043124">
    <property type="term" value="P:negative regulation of canonical NF-kappaB signal transduction"/>
    <property type="evidence" value="ECO:0007669"/>
    <property type="project" value="EnsemblMetazoa"/>
</dbReference>
<feature type="compositionally biased region" description="Acidic residues" evidence="4">
    <location>
        <begin position="155"/>
        <end position="173"/>
    </location>
</feature>
<evidence type="ECO:0000256" key="3">
    <source>
        <dbReference type="PROSITE-ProRule" id="PRU00023"/>
    </source>
</evidence>
<feature type="repeat" description="ANK" evidence="3">
    <location>
        <begin position="422"/>
        <end position="454"/>
    </location>
</feature>
<gene>
    <name evidence="5" type="primary">Dgri\GH11429</name>
    <name evidence="5" type="ORF">Dgri_GH11429</name>
</gene>
<evidence type="ECO:0000256" key="1">
    <source>
        <dbReference type="ARBA" id="ARBA00022737"/>
    </source>
</evidence>
<dbReference type="GO" id="GO:0031594">
    <property type="term" value="C:neuromuscular junction"/>
    <property type="evidence" value="ECO:0007669"/>
    <property type="project" value="EnsemblMetazoa"/>
</dbReference>
<dbReference type="GO" id="GO:0140311">
    <property type="term" value="F:protein sequestering activity"/>
    <property type="evidence" value="ECO:0007669"/>
    <property type="project" value="EnsemblMetazoa"/>
</dbReference>
<dbReference type="PROSITE" id="PS50088">
    <property type="entry name" value="ANK_REPEAT"/>
    <property type="match status" value="4"/>
</dbReference>
<dbReference type="HOGENOM" id="CLU_000134_6_1_1"/>
<keyword evidence="1" id="KW-0677">Repeat</keyword>
<proteinExistence type="predicted"/>
<dbReference type="GO" id="GO:0051059">
    <property type="term" value="F:NF-kappaB binding"/>
    <property type="evidence" value="ECO:0007669"/>
    <property type="project" value="EnsemblMetazoa"/>
</dbReference>
<feature type="compositionally biased region" description="Basic and acidic residues" evidence="4">
    <location>
        <begin position="123"/>
        <end position="147"/>
    </location>
</feature>
<dbReference type="OrthoDB" id="20727at2759"/>
<dbReference type="InParanoid" id="B4JAB5"/>
<keyword evidence="6" id="KW-1185">Reference proteome</keyword>
<dbReference type="InterPro" id="IPR051070">
    <property type="entry name" value="NF-kappa-B_inhibitor"/>
</dbReference>
<dbReference type="GO" id="GO:0045611">
    <property type="term" value="P:negative regulation of hemocyte differentiation"/>
    <property type="evidence" value="ECO:0007669"/>
    <property type="project" value="EnsemblMetazoa"/>
</dbReference>
<dbReference type="SMART" id="SM00248">
    <property type="entry name" value="ANK"/>
    <property type="match status" value="5"/>
</dbReference>
<feature type="repeat" description="ANK" evidence="3">
    <location>
        <begin position="456"/>
        <end position="488"/>
    </location>
</feature>
<feature type="region of interest" description="Disordered" evidence="4">
    <location>
        <begin position="232"/>
        <end position="268"/>
    </location>
</feature>
<reference evidence="5 6" key="1">
    <citation type="journal article" date="2007" name="Nature">
        <title>Evolution of genes and genomes on the Drosophila phylogeny.</title>
        <authorList>
            <consortium name="Drosophila 12 Genomes Consortium"/>
            <person name="Clark A.G."/>
            <person name="Eisen M.B."/>
            <person name="Smith D.R."/>
            <person name="Bergman C.M."/>
            <person name="Oliver B."/>
            <person name="Markow T.A."/>
            <person name="Kaufman T.C."/>
            <person name="Kellis M."/>
            <person name="Gelbart W."/>
            <person name="Iyer V.N."/>
            <person name="Pollard D.A."/>
            <person name="Sackton T.B."/>
            <person name="Larracuente A.M."/>
            <person name="Singh N.D."/>
            <person name="Abad J.P."/>
            <person name="Abt D.N."/>
            <person name="Adryan B."/>
            <person name="Aguade M."/>
            <person name="Akashi H."/>
            <person name="Anderson W.W."/>
            <person name="Aquadro C.F."/>
            <person name="Ardell D.H."/>
            <person name="Arguello R."/>
            <person name="Artieri C.G."/>
            <person name="Barbash D.A."/>
            <person name="Barker D."/>
            <person name="Barsanti P."/>
            <person name="Batterham P."/>
            <person name="Batzoglou S."/>
            <person name="Begun D."/>
            <person name="Bhutkar A."/>
            <person name="Blanco E."/>
            <person name="Bosak S.A."/>
            <person name="Bradley R.K."/>
            <person name="Brand A.D."/>
            <person name="Brent M.R."/>
            <person name="Brooks A.N."/>
            <person name="Brown R.H."/>
            <person name="Butlin R.K."/>
            <person name="Caggese C."/>
            <person name="Calvi B.R."/>
            <person name="Bernardo de Carvalho A."/>
            <person name="Caspi A."/>
            <person name="Castrezana S."/>
            <person name="Celniker S.E."/>
            <person name="Chang J.L."/>
            <person name="Chapple C."/>
            <person name="Chatterji S."/>
            <person name="Chinwalla A."/>
            <person name="Civetta A."/>
            <person name="Clifton S.W."/>
            <person name="Comeron J.M."/>
            <person name="Costello J.C."/>
            <person name="Coyne J.A."/>
            <person name="Daub J."/>
            <person name="David R.G."/>
            <person name="Delcher A.L."/>
            <person name="Delehaunty K."/>
            <person name="Do C.B."/>
            <person name="Ebling H."/>
            <person name="Edwards K."/>
            <person name="Eickbush T."/>
            <person name="Evans J.D."/>
            <person name="Filipski A."/>
            <person name="Findeiss S."/>
            <person name="Freyhult E."/>
            <person name="Fulton L."/>
            <person name="Fulton R."/>
            <person name="Garcia A.C."/>
            <person name="Gardiner A."/>
            <person name="Garfield D.A."/>
            <person name="Garvin B.E."/>
            <person name="Gibson G."/>
            <person name="Gilbert D."/>
            <person name="Gnerre S."/>
            <person name="Godfrey J."/>
            <person name="Good R."/>
            <person name="Gotea V."/>
            <person name="Gravely B."/>
            <person name="Greenberg A.J."/>
            <person name="Griffiths-Jones S."/>
            <person name="Gross S."/>
            <person name="Guigo R."/>
            <person name="Gustafson E.A."/>
            <person name="Haerty W."/>
            <person name="Hahn M.W."/>
            <person name="Halligan D.L."/>
            <person name="Halpern A.L."/>
            <person name="Halter G.M."/>
            <person name="Han M.V."/>
            <person name="Heger A."/>
            <person name="Hillier L."/>
            <person name="Hinrichs A.S."/>
            <person name="Holmes I."/>
            <person name="Hoskins R.A."/>
            <person name="Hubisz M.J."/>
            <person name="Hultmark D."/>
            <person name="Huntley M.A."/>
            <person name="Jaffe D.B."/>
            <person name="Jagadeeshan S."/>
            <person name="Jeck W.R."/>
            <person name="Johnson J."/>
            <person name="Jones C.D."/>
            <person name="Jordan W.C."/>
            <person name="Karpen G.H."/>
            <person name="Kataoka E."/>
            <person name="Keightley P.D."/>
            <person name="Kheradpour P."/>
            <person name="Kirkness E.F."/>
            <person name="Koerich L.B."/>
            <person name="Kristiansen K."/>
            <person name="Kudrna D."/>
            <person name="Kulathinal R.J."/>
            <person name="Kumar S."/>
            <person name="Kwok R."/>
            <person name="Lander E."/>
            <person name="Langley C.H."/>
            <person name="Lapoint R."/>
            <person name="Lazzaro B.P."/>
            <person name="Lee S.J."/>
            <person name="Levesque L."/>
            <person name="Li R."/>
            <person name="Lin C.F."/>
            <person name="Lin M.F."/>
            <person name="Lindblad-Toh K."/>
            <person name="Llopart A."/>
            <person name="Long M."/>
            <person name="Low L."/>
            <person name="Lozovsky E."/>
            <person name="Lu J."/>
            <person name="Luo M."/>
            <person name="Machado C.A."/>
            <person name="Makalowski W."/>
            <person name="Marzo M."/>
            <person name="Matsuda M."/>
            <person name="Matzkin L."/>
            <person name="McAllister B."/>
            <person name="McBride C.S."/>
            <person name="McKernan B."/>
            <person name="McKernan K."/>
            <person name="Mendez-Lago M."/>
            <person name="Minx P."/>
            <person name="Mollenhauer M.U."/>
            <person name="Montooth K."/>
            <person name="Mount S.M."/>
            <person name="Mu X."/>
            <person name="Myers E."/>
            <person name="Negre B."/>
            <person name="Newfeld S."/>
            <person name="Nielsen R."/>
            <person name="Noor M.A."/>
            <person name="O'Grady P."/>
            <person name="Pachter L."/>
            <person name="Papaceit M."/>
            <person name="Parisi M.J."/>
            <person name="Parisi M."/>
            <person name="Parts L."/>
            <person name="Pedersen J.S."/>
            <person name="Pesole G."/>
            <person name="Phillippy A.M."/>
            <person name="Ponting C.P."/>
            <person name="Pop M."/>
            <person name="Porcelli D."/>
            <person name="Powell J.R."/>
            <person name="Prohaska S."/>
            <person name="Pruitt K."/>
            <person name="Puig M."/>
            <person name="Quesneville H."/>
            <person name="Ram K.R."/>
            <person name="Rand D."/>
            <person name="Rasmussen M.D."/>
            <person name="Reed L.K."/>
            <person name="Reenan R."/>
            <person name="Reily A."/>
            <person name="Remington K.A."/>
            <person name="Rieger T.T."/>
            <person name="Ritchie M.G."/>
            <person name="Robin C."/>
            <person name="Rogers Y.H."/>
            <person name="Rohde C."/>
            <person name="Rozas J."/>
            <person name="Rubenfield M.J."/>
            <person name="Ruiz A."/>
            <person name="Russo S."/>
            <person name="Salzberg S.L."/>
            <person name="Sanchez-Gracia A."/>
            <person name="Saranga D.J."/>
            <person name="Sato H."/>
            <person name="Schaeffer S.W."/>
            <person name="Schatz M.C."/>
            <person name="Schlenke T."/>
            <person name="Schwartz R."/>
            <person name="Segarra C."/>
            <person name="Singh R.S."/>
            <person name="Sirot L."/>
            <person name="Sirota M."/>
            <person name="Sisneros N.B."/>
            <person name="Smith C.D."/>
            <person name="Smith T.F."/>
            <person name="Spieth J."/>
            <person name="Stage D.E."/>
            <person name="Stark A."/>
            <person name="Stephan W."/>
            <person name="Strausberg R.L."/>
            <person name="Strempel S."/>
            <person name="Sturgill D."/>
            <person name="Sutton G."/>
            <person name="Sutton G.G."/>
            <person name="Tao W."/>
            <person name="Teichmann S."/>
            <person name="Tobari Y.N."/>
            <person name="Tomimura Y."/>
            <person name="Tsolas J.M."/>
            <person name="Valente V.L."/>
            <person name="Venter E."/>
            <person name="Venter J.C."/>
            <person name="Vicario S."/>
            <person name="Vieira F.G."/>
            <person name="Vilella A.J."/>
            <person name="Villasante A."/>
            <person name="Walenz B."/>
            <person name="Wang J."/>
            <person name="Wasserman M."/>
            <person name="Watts T."/>
            <person name="Wilson D."/>
            <person name="Wilson R.K."/>
            <person name="Wing R.A."/>
            <person name="Wolfner M.F."/>
            <person name="Wong A."/>
            <person name="Wong G.K."/>
            <person name="Wu C.I."/>
            <person name="Wu G."/>
            <person name="Yamamoto D."/>
            <person name="Yang H.P."/>
            <person name="Yang S.P."/>
            <person name="Yorke J.A."/>
            <person name="Yoshida K."/>
            <person name="Zdobnov E."/>
            <person name="Zhang P."/>
            <person name="Zhang Y."/>
            <person name="Zimin A.V."/>
            <person name="Baldwin J."/>
            <person name="Abdouelleil A."/>
            <person name="Abdulkadir J."/>
            <person name="Abebe A."/>
            <person name="Abera B."/>
            <person name="Abreu J."/>
            <person name="Acer S.C."/>
            <person name="Aftuck L."/>
            <person name="Alexander A."/>
            <person name="An P."/>
            <person name="Anderson E."/>
            <person name="Anderson S."/>
            <person name="Arachi H."/>
            <person name="Azer M."/>
            <person name="Bachantsang P."/>
            <person name="Barry A."/>
            <person name="Bayul T."/>
            <person name="Berlin A."/>
            <person name="Bessette D."/>
            <person name="Bloom T."/>
            <person name="Blye J."/>
            <person name="Boguslavskiy L."/>
            <person name="Bonnet C."/>
            <person name="Boukhgalter B."/>
            <person name="Bourzgui I."/>
            <person name="Brown A."/>
            <person name="Cahill P."/>
            <person name="Channer S."/>
            <person name="Cheshatsang Y."/>
            <person name="Chuda L."/>
            <person name="Citroen M."/>
            <person name="Collymore A."/>
            <person name="Cooke P."/>
            <person name="Costello M."/>
            <person name="D'Aco K."/>
            <person name="Daza R."/>
            <person name="De Haan G."/>
            <person name="DeGray S."/>
            <person name="DeMaso C."/>
            <person name="Dhargay N."/>
            <person name="Dooley K."/>
            <person name="Dooley E."/>
            <person name="Doricent M."/>
            <person name="Dorje P."/>
            <person name="Dorjee K."/>
            <person name="Dupes A."/>
            <person name="Elong R."/>
            <person name="Falk J."/>
            <person name="Farina A."/>
            <person name="Faro S."/>
            <person name="Ferguson D."/>
            <person name="Fisher S."/>
            <person name="Foley C.D."/>
            <person name="Franke A."/>
            <person name="Friedrich D."/>
            <person name="Gadbois L."/>
            <person name="Gearin G."/>
            <person name="Gearin C.R."/>
            <person name="Giannoukos G."/>
            <person name="Goode T."/>
            <person name="Graham J."/>
            <person name="Grandbois E."/>
            <person name="Grewal S."/>
            <person name="Gyaltsen K."/>
            <person name="Hafez N."/>
            <person name="Hagos B."/>
            <person name="Hall J."/>
            <person name="Henson C."/>
            <person name="Hollinger A."/>
            <person name="Honan T."/>
            <person name="Huard M.D."/>
            <person name="Hughes L."/>
            <person name="Hurhula B."/>
            <person name="Husby M.E."/>
            <person name="Kamat A."/>
            <person name="Kanga B."/>
            <person name="Kashin S."/>
            <person name="Khazanovich D."/>
            <person name="Kisner P."/>
            <person name="Lance K."/>
            <person name="Lara M."/>
            <person name="Lee W."/>
            <person name="Lennon N."/>
            <person name="Letendre F."/>
            <person name="LeVine R."/>
            <person name="Lipovsky A."/>
            <person name="Liu X."/>
            <person name="Liu J."/>
            <person name="Liu S."/>
            <person name="Lokyitsang T."/>
            <person name="Lokyitsang Y."/>
            <person name="Lubonja R."/>
            <person name="Lui A."/>
            <person name="MacDonald P."/>
            <person name="Magnisalis V."/>
            <person name="Maru K."/>
            <person name="Matthews C."/>
            <person name="McCusker W."/>
            <person name="McDonough S."/>
            <person name="Mehta T."/>
            <person name="Meldrim J."/>
            <person name="Meneus L."/>
            <person name="Mihai O."/>
            <person name="Mihalev A."/>
            <person name="Mihova T."/>
            <person name="Mittelman R."/>
            <person name="Mlenga V."/>
            <person name="Montmayeur A."/>
            <person name="Mulrain L."/>
            <person name="Navidi A."/>
            <person name="Naylor J."/>
            <person name="Negash T."/>
            <person name="Nguyen T."/>
            <person name="Nguyen N."/>
            <person name="Nicol R."/>
            <person name="Norbu C."/>
            <person name="Norbu N."/>
            <person name="Novod N."/>
            <person name="O'Neill B."/>
            <person name="Osman S."/>
            <person name="Markiewicz E."/>
            <person name="Oyono O.L."/>
            <person name="Patti C."/>
            <person name="Phunkhang P."/>
            <person name="Pierre F."/>
            <person name="Priest M."/>
            <person name="Raghuraman S."/>
            <person name="Rege F."/>
            <person name="Reyes R."/>
            <person name="Rise C."/>
            <person name="Rogov P."/>
            <person name="Ross K."/>
            <person name="Ryan E."/>
            <person name="Settipalli S."/>
            <person name="Shea T."/>
            <person name="Sherpa N."/>
            <person name="Shi L."/>
            <person name="Shih D."/>
            <person name="Sparrow T."/>
            <person name="Spaulding J."/>
            <person name="Stalker J."/>
            <person name="Stange-Thomann N."/>
            <person name="Stavropoulos S."/>
            <person name="Stone C."/>
            <person name="Strader C."/>
            <person name="Tesfaye S."/>
            <person name="Thomson T."/>
            <person name="Thoulutsang Y."/>
            <person name="Thoulutsang D."/>
            <person name="Topham K."/>
            <person name="Topping I."/>
            <person name="Tsamla T."/>
            <person name="Vassiliev H."/>
            <person name="Vo A."/>
            <person name="Wangchuk T."/>
            <person name="Wangdi T."/>
            <person name="Weiand M."/>
            <person name="Wilkinson J."/>
            <person name="Wilson A."/>
            <person name="Yadav S."/>
            <person name="Young G."/>
            <person name="Yu Q."/>
            <person name="Zembek L."/>
            <person name="Zhong D."/>
            <person name="Zimmer A."/>
            <person name="Zwirko Z."/>
            <person name="Jaffe D.B."/>
            <person name="Alvarez P."/>
            <person name="Brockman W."/>
            <person name="Butler J."/>
            <person name="Chin C."/>
            <person name="Gnerre S."/>
            <person name="Grabherr M."/>
            <person name="Kleber M."/>
            <person name="Mauceli E."/>
            <person name="MacCallum I."/>
        </authorList>
    </citation>
    <scope>NUCLEOTIDE SEQUENCE [LARGE SCALE GENOMIC DNA]</scope>
    <source>
        <strain evidence="6">Tucson 15287-2541.00</strain>
    </source>
</reference>
<evidence type="ECO:0000313" key="5">
    <source>
        <dbReference type="EMBL" id="EDW03786.1"/>
    </source>
</evidence>
<dbReference type="FunCoup" id="B4JAB5">
    <property type="interactions" value="241"/>
</dbReference>
<dbReference type="GO" id="GO:0009950">
    <property type="term" value="P:dorsal/ventral axis specification"/>
    <property type="evidence" value="ECO:0007669"/>
    <property type="project" value="EnsemblMetazoa"/>
</dbReference>
<protein>
    <submittedName>
        <fullName evidence="5">GH11429</fullName>
    </submittedName>
</protein>
<dbReference type="GO" id="GO:0002789">
    <property type="term" value="P:negative regulation of antifungal peptide production"/>
    <property type="evidence" value="ECO:0007669"/>
    <property type="project" value="EnsemblMetazoa"/>
</dbReference>
<feature type="compositionally biased region" description="Polar residues" evidence="4">
    <location>
        <begin position="42"/>
        <end position="110"/>
    </location>
</feature>
<dbReference type="STRING" id="7222.B4JAB5"/>
<feature type="repeat" description="ANK" evidence="3">
    <location>
        <begin position="290"/>
        <end position="312"/>
    </location>
</feature>
<dbReference type="GO" id="GO:0045751">
    <property type="term" value="P:negative regulation of Toll signaling pathway"/>
    <property type="evidence" value="ECO:0007669"/>
    <property type="project" value="EnsemblMetazoa"/>
</dbReference>
<dbReference type="OMA" id="CAANSFD"/>
<dbReference type="PRINTS" id="PR01415">
    <property type="entry name" value="ANKYRIN"/>
</dbReference>
<sequence>MWNQTATAATSDNNKEKETVEDCSCAGAGGGSVGSTLPALSVEQQQKATAAAIETNSKQSKSSATTFGGKSSEQQQHQESRAAINQQKEFAAQSETSDSGFISGPQSGQIFSGELSDDEPEQEQQKKHSGHLDKGEEQDQPRAKDKQQVVLDSGIIDEEPTEDVSDEEVEEQEQQTSQKGAESGAEQPAVEQMRFKHNVDTGIPQWTVQSSLASGGTALNNLNTTTTAITNANASAGRRSAPQNSSATTTSATTATNAAGNTANATAPLSGSNNINIINAWEQFYQQNDDGDTPLHLACISGYVDVVAALIRMAPHPCLLNIQNDVAQTPLHLAALTAQPTILRMLLLAGAEPTVRDRHGNTALHLSCIAGEKQCVRALTEKFGASEIHEAHRQYGHRSNDKAVSSLSYAHLPADLEIRNYDGERCVHLAAGAGHIDILRILVSHGADINAREGKGGRTPLHIAIECCNEDLANFLLDECEKLNLETATYAGLTAYQVASILNKSRMQNILEKRGAETLTPPDSDYDSSDIEDLDDTKMYDRFGDPRYFVSYNGGNPMTVA</sequence>
<dbReference type="GO" id="GO:0005829">
    <property type="term" value="C:cytosol"/>
    <property type="evidence" value="ECO:0007669"/>
    <property type="project" value="EnsemblMetazoa"/>
</dbReference>
<name>B4JAB5_DROGR</name>
<dbReference type="Proteomes" id="UP000001070">
    <property type="component" value="Unassembled WGS sequence"/>
</dbReference>
<dbReference type="EMBL" id="CH916368">
    <property type="protein sequence ID" value="EDW03786.1"/>
    <property type="molecule type" value="Genomic_DNA"/>
</dbReference>
<organism evidence="6">
    <name type="scientific">Drosophila grimshawi</name>
    <name type="common">Hawaiian fruit fly</name>
    <name type="synonym">Idiomyia grimshawi</name>
    <dbReference type="NCBI Taxonomy" id="7222"/>
    <lineage>
        <taxon>Eukaryota</taxon>
        <taxon>Metazoa</taxon>
        <taxon>Ecdysozoa</taxon>
        <taxon>Arthropoda</taxon>
        <taxon>Hexapoda</taxon>
        <taxon>Insecta</taxon>
        <taxon>Pterygota</taxon>
        <taxon>Neoptera</taxon>
        <taxon>Endopterygota</taxon>
        <taxon>Diptera</taxon>
        <taxon>Brachycera</taxon>
        <taxon>Muscomorpha</taxon>
        <taxon>Ephydroidea</taxon>
        <taxon>Drosophilidae</taxon>
        <taxon>Drosophila</taxon>
        <taxon>Hawaiian Drosophila</taxon>
    </lineage>
</organism>
<dbReference type="GO" id="GO:0071356">
    <property type="term" value="P:cellular response to tumor necrosis factor"/>
    <property type="evidence" value="ECO:0007669"/>
    <property type="project" value="TreeGrafter"/>
</dbReference>
<feature type="region of interest" description="Disordered" evidence="4">
    <location>
        <begin position="1"/>
        <end position="188"/>
    </location>
</feature>
<dbReference type="PROSITE" id="PS50297">
    <property type="entry name" value="ANK_REP_REGION"/>
    <property type="match status" value="3"/>
</dbReference>
<dbReference type="Gene3D" id="1.25.40.20">
    <property type="entry name" value="Ankyrin repeat-containing domain"/>
    <property type="match status" value="1"/>
</dbReference>
<dbReference type="Pfam" id="PF12796">
    <property type="entry name" value="Ank_2"/>
    <property type="match status" value="2"/>
</dbReference>
<dbReference type="SUPFAM" id="SSF48403">
    <property type="entry name" value="Ankyrin repeat"/>
    <property type="match status" value="1"/>
</dbReference>
<dbReference type="KEGG" id="dgr:6561875"/>
<dbReference type="InterPro" id="IPR002110">
    <property type="entry name" value="Ankyrin_rpt"/>
</dbReference>
<feature type="repeat" description="ANK" evidence="3">
    <location>
        <begin position="326"/>
        <end position="358"/>
    </location>
</feature>
<evidence type="ECO:0000256" key="2">
    <source>
        <dbReference type="ARBA" id="ARBA00023043"/>
    </source>
</evidence>
<dbReference type="InterPro" id="IPR036770">
    <property type="entry name" value="Ankyrin_rpt-contain_sf"/>
</dbReference>
<dbReference type="GO" id="GO:0019730">
    <property type="term" value="P:antimicrobial humoral response"/>
    <property type="evidence" value="ECO:0007669"/>
    <property type="project" value="EnsemblMetazoa"/>
</dbReference>
<dbReference type="PANTHER" id="PTHR46680">
    <property type="entry name" value="NF-KAPPA-B INHIBITOR ALPHA"/>
    <property type="match status" value="1"/>
</dbReference>
<dbReference type="PANTHER" id="PTHR46680:SF3">
    <property type="entry name" value="NF-KAPPA-B INHIBITOR CACTUS"/>
    <property type="match status" value="1"/>
</dbReference>
<dbReference type="Pfam" id="PF00023">
    <property type="entry name" value="Ank"/>
    <property type="match status" value="1"/>
</dbReference>
<evidence type="ECO:0000313" key="6">
    <source>
        <dbReference type="Proteomes" id="UP000001070"/>
    </source>
</evidence>
<accession>B4JAB5</accession>
<dbReference type="PhylomeDB" id="B4JAB5"/>
<feature type="compositionally biased region" description="Polar residues" evidence="4">
    <location>
        <begin position="1"/>
        <end position="12"/>
    </location>
</feature>
<dbReference type="eggNOG" id="KOG0504">
    <property type="taxonomic scope" value="Eukaryota"/>
</dbReference>
<feature type="compositionally biased region" description="Low complexity" evidence="4">
    <location>
        <begin position="244"/>
        <end position="267"/>
    </location>
</feature>